<dbReference type="PANTHER" id="PTHR10217:SF435">
    <property type="entry name" value="POTASSIUM VOLTAGE-GATED CHANNEL PROTEIN EAG"/>
    <property type="match status" value="1"/>
</dbReference>
<dbReference type="SMART" id="SM00054">
    <property type="entry name" value="EFh"/>
    <property type="match status" value="2"/>
</dbReference>
<gene>
    <name evidence="9" type="primary">Kcnh2</name>
    <name evidence="9" type="ORF">SNAT2548_LOCUS25910</name>
</gene>
<evidence type="ECO:0000313" key="9">
    <source>
        <dbReference type="EMBL" id="CAE7464293.1"/>
    </source>
</evidence>
<feature type="domain" description="EF-hand" evidence="8">
    <location>
        <begin position="54"/>
        <end position="89"/>
    </location>
</feature>
<organism evidence="9 10">
    <name type="scientific">Symbiodinium natans</name>
    <dbReference type="NCBI Taxonomy" id="878477"/>
    <lineage>
        <taxon>Eukaryota</taxon>
        <taxon>Sar</taxon>
        <taxon>Alveolata</taxon>
        <taxon>Dinophyceae</taxon>
        <taxon>Suessiales</taxon>
        <taxon>Symbiodiniaceae</taxon>
        <taxon>Symbiodinium</taxon>
    </lineage>
</organism>
<keyword evidence="4 7" id="KW-1133">Transmembrane helix</keyword>
<dbReference type="SUPFAM" id="SSF81324">
    <property type="entry name" value="Voltage-gated potassium channels"/>
    <property type="match status" value="1"/>
</dbReference>
<keyword evidence="3" id="KW-0106">Calcium</keyword>
<evidence type="ECO:0000256" key="2">
    <source>
        <dbReference type="ARBA" id="ARBA00022692"/>
    </source>
</evidence>
<dbReference type="PANTHER" id="PTHR10217">
    <property type="entry name" value="VOLTAGE AND LIGAND GATED POTASSIUM CHANNEL"/>
    <property type="match status" value="1"/>
</dbReference>
<dbReference type="Pfam" id="PF13499">
    <property type="entry name" value="EF-hand_7"/>
    <property type="match status" value="1"/>
</dbReference>
<dbReference type="AlphaFoldDB" id="A0A812S5K8"/>
<dbReference type="InterPro" id="IPR005821">
    <property type="entry name" value="Ion_trans_dom"/>
</dbReference>
<dbReference type="GO" id="GO:0005886">
    <property type="term" value="C:plasma membrane"/>
    <property type="evidence" value="ECO:0007669"/>
    <property type="project" value="TreeGrafter"/>
</dbReference>
<evidence type="ECO:0000256" key="5">
    <source>
        <dbReference type="ARBA" id="ARBA00023136"/>
    </source>
</evidence>
<keyword evidence="5 7" id="KW-0472">Membrane</keyword>
<feature type="domain" description="EF-hand" evidence="8">
    <location>
        <begin position="91"/>
        <end position="123"/>
    </location>
</feature>
<dbReference type="PROSITE" id="PS50222">
    <property type="entry name" value="EF_HAND_2"/>
    <property type="match status" value="2"/>
</dbReference>
<dbReference type="PROSITE" id="PS00018">
    <property type="entry name" value="EF_HAND_1"/>
    <property type="match status" value="2"/>
</dbReference>
<protein>
    <submittedName>
        <fullName evidence="9">Kcnh2 protein</fullName>
    </submittedName>
</protein>
<evidence type="ECO:0000256" key="1">
    <source>
        <dbReference type="ARBA" id="ARBA00004141"/>
    </source>
</evidence>
<evidence type="ECO:0000256" key="3">
    <source>
        <dbReference type="ARBA" id="ARBA00022837"/>
    </source>
</evidence>
<name>A0A812S5K8_9DINO</name>
<sequence>MAARGFAYVSEEGESEIERGEDSNYTNSRYSLNSADEDDNFEEGAAGLKQAMQNQREVLMGLFKRLDADGSGVIDTEELQRALRSVGQHPARAEKLIAAADENCNGKVEIDEWNNVVNRLVAGKGSGTLKVFTSALMENEYGKYGTKMQHSLTWNWDEIRCKPWRWFLSCHSSLRLAWDVLLLVLLCYIAVVLPFTLAYLEEDGAHGYLNVGIDFCFIFDIFLNFRTTFINEAGEEVRSNRLIAKNYLTSWFTLDFVTALPLEHLVDGVPGQVESVKLLRGSKIFKILKVIRAIKLIKIFRASELGSRLEDFVTQLGGTSWPCELLHAVSLAGMLHAHFWTWVPE</sequence>
<dbReference type="CDD" id="cd00051">
    <property type="entry name" value="EFh"/>
    <property type="match status" value="1"/>
</dbReference>
<dbReference type="GO" id="GO:0005249">
    <property type="term" value="F:voltage-gated potassium channel activity"/>
    <property type="evidence" value="ECO:0007669"/>
    <property type="project" value="TreeGrafter"/>
</dbReference>
<feature type="transmembrane region" description="Helical" evidence="7">
    <location>
        <begin position="176"/>
        <end position="199"/>
    </location>
</feature>
<evidence type="ECO:0000256" key="6">
    <source>
        <dbReference type="SAM" id="MobiDB-lite"/>
    </source>
</evidence>
<dbReference type="EMBL" id="CAJNDS010002412">
    <property type="protein sequence ID" value="CAE7464293.1"/>
    <property type="molecule type" value="Genomic_DNA"/>
</dbReference>
<dbReference type="GO" id="GO:0005509">
    <property type="term" value="F:calcium ion binding"/>
    <property type="evidence" value="ECO:0007669"/>
    <property type="project" value="InterPro"/>
</dbReference>
<evidence type="ECO:0000313" key="10">
    <source>
        <dbReference type="Proteomes" id="UP000604046"/>
    </source>
</evidence>
<dbReference type="Proteomes" id="UP000604046">
    <property type="component" value="Unassembled WGS sequence"/>
</dbReference>
<keyword evidence="2 7" id="KW-0812">Transmembrane</keyword>
<evidence type="ECO:0000259" key="8">
    <source>
        <dbReference type="PROSITE" id="PS50222"/>
    </source>
</evidence>
<comment type="subcellular location">
    <subcellularLocation>
        <location evidence="1">Membrane</location>
        <topology evidence="1">Multi-pass membrane protein</topology>
    </subcellularLocation>
</comment>
<dbReference type="Gene3D" id="1.10.238.10">
    <property type="entry name" value="EF-hand"/>
    <property type="match status" value="1"/>
</dbReference>
<dbReference type="InterPro" id="IPR002048">
    <property type="entry name" value="EF_hand_dom"/>
</dbReference>
<dbReference type="Pfam" id="PF00520">
    <property type="entry name" value="Ion_trans"/>
    <property type="match status" value="1"/>
</dbReference>
<dbReference type="InterPro" id="IPR018247">
    <property type="entry name" value="EF_Hand_1_Ca_BS"/>
</dbReference>
<proteinExistence type="predicted"/>
<dbReference type="GO" id="GO:0042391">
    <property type="term" value="P:regulation of membrane potential"/>
    <property type="evidence" value="ECO:0007669"/>
    <property type="project" value="TreeGrafter"/>
</dbReference>
<feature type="region of interest" description="Disordered" evidence="6">
    <location>
        <begin position="1"/>
        <end position="30"/>
    </location>
</feature>
<dbReference type="OrthoDB" id="447854at2759"/>
<comment type="caution">
    <text evidence="9">The sequence shown here is derived from an EMBL/GenBank/DDBJ whole genome shotgun (WGS) entry which is preliminary data.</text>
</comment>
<dbReference type="SUPFAM" id="SSF47473">
    <property type="entry name" value="EF-hand"/>
    <property type="match status" value="1"/>
</dbReference>
<reference evidence="9" key="1">
    <citation type="submission" date="2021-02" db="EMBL/GenBank/DDBJ databases">
        <authorList>
            <person name="Dougan E. K."/>
            <person name="Rhodes N."/>
            <person name="Thang M."/>
            <person name="Chan C."/>
        </authorList>
    </citation>
    <scope>NUCLEOTIDE SEQUENCE</scope>
</reference>
<dbReference type="InterPro" id="IPR050818">
    <property type="entry name" value="KCNH_animal-type"/>
</dbReference>
<dbReference type="Gene3D" id="1.10.287.70">
    <property type="match status" value="1"/>
</dbReference>
<evidence type="ECO:0000256" key="7">
    <source>
        <dbReference type="SAM" id="Phobius"/>
    </source>
</evidence>
<evidence type="ECO:0000256" key="4">
    <source>
        <dbReference type="ARBA" id="ARBA00022989"/>
    </source>
</evidence>
<accession>A0A812S5K8</accession>
<dbReference type="InterPro" id="IPR011992">
    <property type="entry name" value="EF-hand-dom_pair"/>
</dbReference>
<feature type="transmembrane region" description="Helical" evidence="7">
    <location>
        <begin position="205"/>
        <end position="223"/>
    </location>
</feature>
<keyword evidence="10" id="KW-1185">Reference proteome</keyword>